<dbReference type="SUPFAM" id="SSF52540">
    <property type="entry name" value="P-loop containing nucleoside triphosphate hydrolases"/>
    <property type="match status" value="1"/>
</dbReference>
<sequence length="602" mass="69964">MKNKDIRISKKADGTIQYLTEVLPMIPTNTILYKKLTGLGATYGELKANRNSIIIEPNKPVISGKCKDPKHKDDNLFGVYEGVYADNIMAYIERSIKQNKHFKILTTPESFHKVQEAFEEMDMDIRYNSFLLFDECHKIVKDSGFRPDIALPMDLFFECENKALVSATPIEFTDPRFEQQKFQTITIKPTFDYVKNINLHATNNLLQAVKEVFAGLKGNCFIFCNSTDTIHSLMQQLGLLDESAVFCSEKSVEKLKGLKFDNVSDIWDKDIMKRYNWLTSRFYNAVDIELKEKPTILLLTDCYFADYTAFDPNTDTIQCVGRFRNGVSSIHHISNTNRNFMVRSKEELKGRISCWKDVYDMLQNHYDYATTVSAKDAYSAVLVSLPYAEMLDEKGRTRYFKIDNYINTELVKGYYNCPDNLYEAYKDCDAFTINHYSFLDYKLGDYEKLQRTNKSISIKEKRKIMVQQLELLGECQTEMEYQFKRDLEKADSFIVEAYDKIGKDKIEHLKYNRKKIKEAMVLTDYHKKATGTEVLKLIANSFEAGQWYSAKYIKEELTRIFNLVGLQPKEAVTSHTINKFFHAVQSQRKKAKGYQLIKSRSI</sequence>
<accession>A0A414IDL3</accession>
<protein>
    <submittedName>
        <fullName evidence="1">Uncharacterized protein</fullName>
    </submittedName>
</protein>
<dbReference type="Proteomes" id="UP000283601">
    <property type="component" value="Unassembled WGS sequence"/>
</dbReference>
<dbReference type="EMBL" id="QSJZ01000028">
    <property type="protein sequence ID" value="RHE18176.1"/>
    <property type="molecule type" value="Genomic_DNA"/>
</dbReference>
<reference evidence="1 2" key="1">
    <citation type="submission" date="2018-08" db="EMBL/GenBank/DDBJ databases">
        <title>A genome reference for cultivated species of the human gut microbiota.</title>
        <authorList>
            <person name="Zou Y."/>
            <person name="Xue W."/>
            <person name="Luo G."/>
        </authorList>
    </citation>
    <scope>NUCLEOTIDE SEQUENCE [LARGE SCALE GENOMIC DNA]</scope>
    <source>
        <strain evidence="1 2">AM29-12AC</strain>
    </source>
</reference>
<evidence type="ECO:0000313" key="1">
    <source>
        <dbReference type="EMBL" id="RHE18176.1"/>
    </source>
</evidence>
<dbReference type="AlphaFoldDB" id="A0A414IDL3"/>
<evidence type="ECO:0000313" key="2">
    <source>
        <dbReference type="Proteomes" id="UP000283601"/>
    </source>
</evidence>
<organism evidence="1 2">
    <name type="scientific">Bacteroides uniformis</name>
    <dbReference type="NCBI Taxonomy" id="820"/>
    <lineage>
        <taxon>Bacteria</taxon>
        <taxon>Pseudomonadati</taxon>
        <taxon>Bacteroidota</taxon>
        <taxon>Bacteroidia</taxon>
        <taxon>Bacteroidales</taxon>
        <taxon>Bacteroidaceae</taxon>
        <taxon>Bacteroides</taxon>
    </lineage>
</organism>
<proteinExistence type="predicted"/>
<gene>
    <name evidence="1" type="ORF">DW758_20095</name>
</gene>
<comment type="caution">
    <text evidence="1">The sequence shown here is derived from an EMBL/GenBank/DDBJ whole genome shotgun (WGS) entry which is preliminary data.</text>
</comment>
<dbReference type="RefSeq" id="WP_118132387.1">
    <property type="nucleotide sequence ID" value="NZ_QSJY01000028.1"/>
</dbReference>
<name>A0A414IDL3_BACUN</name>
<dbReference type="InterPro" id="IPR027417">
    <property type="entry name" value="P-loop_NTPase"/>
</dbReference>